<feature type="region of interest" description="Disordered" evidence="8">
    <location>
        <begin position="22"/>
        <end position="45"/>
    </location>
</feature>
<dbReference type="GO" id="GO:0003677">
    <property type="term" value="F:DNA binding"/>
    <property type="evidence" value="ECO:0007669"/>
    <property type="project" value="UniProtKB-KW"/>
</dbReference>
<evidence type="ECO:0000256" key="5">
    <source>
        <dbReference type="ARBA" id="ARBA00023159"/>
    </source>
</evidence>
<keyword evidence="6" id="KW-0804">Transcription</keyword>
<evidence type="ECO:0000256" key="8">
    <source>
        <dbReference type="SAM" id="MobiDB-lite"/>
    </source>
</evidence>
<organism evidence="10 11">
    <name type="scientific">Magallana gigas</name>
    <name type="common">Pacific oyster</name>
    <name type="synonym">Crassostrea gigas</name>
    <dbReference type="NCBI Taxonomy" id="29159"/>
    <lineage>
        <taxon>Eukaryota</taxon>
        <taxon>Metazoa</taxon>
        <taxon>Spiralia</taxon>
        <taxon>Lophotrochozoa</taxon>
        <taxon>Mollusca</taxon>
        <taxon>Bivalvia</taxon>
        <taxon>Autobranchia</taxon>
        <taxon>Pteriomorphia</taxon>
        <taxon>Ostreida</taxon>
        <taxon>Ostreoidea</taxon>
        <taxon>Ostreidae</taxon>
        <taxon>Magallana</taxon>
    </lineage>
</organism>
<feature type="region of interest" description="Disordered" evidence="8">
    <location>
        <begin position="103"/>
        <end position="202"/>
    </location>
</feature>
<feature type="region of interest" description="Disordered" evidence="8">
    <location>
        <begin position="215"/>
        <end position="260"/>
    </location>
</feature>
<evidence type="ECO:0000256" key="4">
    <source>
        <dbReference type="ARBA" id="ARBA00023125"/>
    </source>
</evidence>
<comment type="subcellular location">
    <subcellularLocation>
        <location evidence="1">Nucleus</location>
    </subcellularLocation>
</comment>
<accession>A0A8W8M3L0</accession>
<keyword evidence="3" id="KW-0805">Transcription regulation</keyword>
<protein>
    <recommendedName>
        <fullName evidence="9">BZIP domain-containing protein</fullName>
    </recommendedName>
</protein>
<sequence length="296" mass="32823">MIQNVEHTQMKRTLVEGSQRNFRKGQVQRKVTTEDQKRLQKTRESARECRLRRKLRYQYLDDLIQARERAILKLREELETYKEYCHEIDQGNIPVGLLKELKPSNNSVDTQHLPSGSGSSEKSTASPSSSSNGSPTDGGTDKDSSSFRDTQSLKGNYFTDNSSDSTQSKCSSSTSDIAGGECSSSSVTQGNKRKRKTSSRKSLLAKMLSFEDELSTDESCADEGEAFTESITLKSPDNVTESSPLSKTGSEEFLASNADVEEGSNEELWEKCLMSALSLFEDYGDIVSIVGDRKIS</sequence>
<dbReference type="Proteomes" id="UP000005408">
    <property type="component" value="Unassembled WGS sequence"/>
</dbReference>
<comment type="similarity">
    <text evidence="2">Belongs to the bZIP family. ATF subfamily.</text>
</comment>
<evidence type="ECO:0000313" key="11">
    <source>
        <dbReference type="Proteomes" id="UP000005408"/>
    </source>
</evidence>
<name>A0A8W8M3L0_MAGGI</name>
<dbReference type="InterPro" id="IPR004827">
    <property type="entry name" value="bZIP"/>
</dbReference>
<dbReference type="SUPFAM" id="SSF57959">
    <property type="entry name" value="Leucine zipper domain"/>
    <property type="match status" value="1"/>
</dbReference>
<dbReference type="Gene3D" id="1.20.5.170">
    <property type="match status" value="1"/>
</dbReference>
<feature type="compositionally biased region" description="Polar residues" evidence="8">
    <location>
        <begin position="229"/>
        <end position="248"/>
    </location>
</feature>
<dbReference type="GO" id="GO:0005634">
    <property type="term" value="C:nucleus"/>
    <property type="evidence" value="ECO:0007669"/>
    <property type="project" value="UniProtKB-SubCell"/>
</dbReference>
<feature type="compositionally biased region" description="Basic and acidic residues" evidence="8">
    <location>
        <begin position="31"/>
        <end position="45"/>
    </location>
</feature>
<evidence type="ECO:0000256" key="3">
    <source>
        <dbReference type="ARBA" id="ARBA00023015"/>
    </source>
</evidence>
<dbReference type="PANTHER" id="PTHR21051:SF4">
    <property type="entry name" value="CAMP-RESPONSIVE ELEMENT-BINDING PROTEIN-LIKE 2"/>
    <property type="match status" value="1"/>
</dbReference>
<dbReference type="AlphaFoldDB" id="A0A8W8M3L0"/>
<dbReference type="GO" id="GO:0003700">
    <property type="term" value="F:DNA-binding transcription factor activity"/>
    <property type="evidence" value="ECO:0007669"/>
    <property type="project" value="InterPro"/>
</dbReference>
<keyword evidence="5" id="KW-0010">Activator</keyword>
<feature type="compositionally biased region" description="Low complexity" evidence="8">
    <location>
        <begin position="162"/>
        <end position="176"/>
    </location>
</feature>
<feature type="compositionally biased region" description="Acidic residues" evidence="8">
    <location>
        <begin position="215"/>
        <end position="226"/>
    </location>
</feature>
<keyword evidence="4" id="KW-0238">DNA-binding</keyword>
<evidence type="ECO:0000256" key="1">
    <source>
        <dbReference type="ARBA" id="ARBA00004123"/>
    </source>
</evidence>
<keyword evidence="7" id="KW-0539">Nucleus</keyword>
<evidence type="ECO:0000313" key="10">
    <source>
        <dbReference type="EnsemblMetazoa" id="G31493.1:cds"/>
    </source>
</evidence>
<evidence type="ECO:0000259" key="9">
    <source>
        <dbReference type="Pfam" id="PF00170"/>
    </source>
</evidence>
<dbReference type="PANTHER" id="PTHR21051">
    <property type="entry name" value="CAMP-RESPONSIVE ELEMENT-BINDING PROTEIN-LIKE 2"/>
    <property type="match status" value="1"/>
</dbReference>
<dbReference type="InterPro" id="IPR046347">
    <property type="entry name" value="bZIP_sf"/>
</dbReference>
<dbReference type="CDD" id="cd14709">
    <property type="entry name" value="bZIP_CREBL2"/>
    <property type="match status" value="1"/>
</dbReference>
<feature type="domain" description="BZIP" evidence="9">
    <location>
        <begin position="36"/>
        <end position="88"/>
    </location>
</feature>
<dbReference type="Pfam" id="PF00170">
    <property type="entry name" value="bZIP_1"/>
    <property type="match status" value="1"/>
</dbReference>
<evidence type="ECO:0000256" key="2">
    <source>
        <dbReference type="ARBA" id="ARBA00009050"/>
    </source>
</evidence>
<reference evidence="10" key="1">
    <citation type="submission" date="2022-08" db="UniProtKB">
        <authorList>
            <consortium name="EnsemblMetazoa"/>
        </authorList>
    </citation>
    <scope>IDENTIFICATION</scope>
    <source>
        <strain evidence="10">05x7-T-G4-1.051#20</strain>
    </source>
</reference>
<dbReference type="EnsemblMetazoa" id="G31493.1">
    <property type="protein sequence ID" value="G31493.1:cds"/>
    <property type="gene ID" value="G31493"/>
</dbReference>
<proteinExistence type="inferred from homology"/>
<feature type="compositionally biased region" description="Polar residues" evidence="8">
    <location>
        <begin position="147"/>
        <end position="161"/>
    </location>
</feature>
<keyword evidence="11" id="KW-1185">Reference proteome</keyword>
<feature type="compositionally biased region" description="Low complexity" evidence="8">
    <location>
        <begin position="114"/>
        <end position="138"/>
    </location>
</feature>
<evidence type="ECO:0000256" key="7">
    <source>
        <dbReference type="ARBA" id="ARBA00023242"/>
    </source>
</evidence>
<dbReference type="InterPro" id="IPR039250">
    <property type="entry name" value="CREBL2/REPTOR-BP"/>
</dbReference>
<feature type="compositionally biased region" description="Polar residues" evidence="8">
    <location>
        <begin position="103"/>
        <end position="113"/>
    </location>
</feature>
<evidence type="ECO:0000256" key="6">
    <source>
        <dbReference type="ARBA" id="ARBA00023163"/>
    </source>
</evidence>